<organism evidence="28 29">
    <name type="scientific">Gottschalkia acidurici (strain ATCC 7906 / DSM 604 / BCRC 14475 / CIP 104303 / KCTC 5404 / NCIMB 10678 / 9a)</name>
    <name type="common">Clostridium acidurici</name>
    <dbReference type="NCBI Taxonomy" id="1128398"/>
    <lineage>
        <taxon>Bacteria</taxon>
        <taxon>Bacillati</taxon>
        <taxon>Bacillota</taxon>
        <taxon>Tissierellia</taxon>
        <taxon>Tissierellales</taxon>
        <taxon>Gottschalkiaceae</taxon>
        <taxon>Gottschalkia</taxon>
    </lineage>
</organism>
<evidence type="ECO:0000256" key="6">
    <source>
        <dbReference type="ARBA" id="ARBA00012216"/>
    </source>
</evidence>
<protein>
    <recommendedName>
        <fullName evidence="19 22">D-alanine--D-alanine ligase</fullName>
        <ecNumber evidence="6 22">6.3.2.4</ecNumber>
    </recommendedName>
    <alternativeName>
        <fullName evidence="21 22">D-Ala-D-Ala ligase</fullName>
    </alternativeName>
    <alternativeName>
        <fullName evidence="20 22">D-alanylalanine synthetase</fullName>
    </alternativeName>
</protein>
<gene>
    <name evidence="22 28" type="primary">ddl</name>
    <name evidence="28" type="ordered locus">Curi_c10950</name>
</gene>
<comment type="subcellular location">
    <subcellularLocation>
        <location evidence="3 22">Cytoplasm</location>
    </subcellularLocation>
</comment>
<dbReference type="eggNOG" id="COG1181">
    <property type="taxonomic scope" value="Bacteria"/>
</dbReference>
<dbReference type="SUPFAM" id="SSF52440">
    <property type="entry name" value="PreATP-grasp domain"/>
    <property type="match status" value="1"/>
</dbReference>
<dbReference type="InterPro" id="IPR011095">
    <property type="entry name" value="Dala_Dala_lig_C"/>
</dbReference>
<evidence type="ECO:0000259" key="27">
    <source>
        <dbReference type="PROSITE" id="PS50975"/>
    </source>
</evidence>
<evidence type="ECO:0000256" key="23">
    <source>
        <dbReference type="PIRSR" id="PIRSR039102-1"/>
    </source>
</evidence>
<dbReference type="PANTHER" id="PTHR23132">
    <property type="entry name" value="D-ALANINE--D-ALANINE LIGASE"/>
    <property type="match status" value="1"/>
</dbReference>
<dbReference type="STRING" id="1128398.Curi_c10950"/>
<evidence type="ECO:0000256" key="11">
    <source>
        <dbReference type="ARBA" id="ARBA00022840"/>
    </source>
</evidence>
<dbReference type="GO" id="GO:0008716">
    <property type="term" value="F:D-alanine-D-alanine ligase activity"/>
    <property type="evidence" value="ECO:0007669"/>
    <property type="project" value="UniProtKB-UniRule"/>
</dbReference>
<feature type="active site" evidence="23">
    <location>
        <position position="21"/>
    </location>
</feature>
<evidence type="ECO:0000256" key="24">
    <source>
        <dbReference type="PIRSR" id="PIRSR039102-2"/>
    </source>
</evidence>
<evidence type="ECO:0000256" key="15">
    <source>
        <dbReference type="ARBA" id="ARBA00023211"/>
    </source>
</evidence>
<keyword evidence="13 22" id="KW-0133">Cell shape</keyword>
<dbReference type="InterPro" id="IPR013815">
    <property type="entry name" value="ATP_grasp_subdomain_1"/>
</dbReference>
<evidence type="ECO:0000256" key="21">
    <source>
        <dbReference type="ARBA" id="ARBA00077154"/>
    </source>
</evidence>
<comment type="cofactor">
    <cofactor evidence="25">
        <name>Mg(2+)</name>
        <dbReference type="ChEBI" id="CHEBI:18420"/>
    </cofactor>
    <cofactor evidence="25">
        <name>Mn(2+)</name>
        <dbReference type="ChEBI" id="CHEBI:29035"/>
    </cofactor>
    <text evidence="25">Binds 2 magnesium or manganese ions per subunit.</text>
</comment>
<dbReference type="HAMAP" id="MF_00047">
    <property type="entry name" value="Dala_Dala_lig"/>
    <property type="match status" value="1"/>
</dbReference>
<dbReference type="PATRIC" id="fig|1128398.3.peg.1099"/>
<keyword evidence="8 22" id="KW-0436">Ligase</keyword>
<evidence type="ECO:0000256" key="22">
    <source>
        <dbReference type="HAMAP-Rule" id="MF_00047"/>
    </source>
</evidence>
<dbReference type="PROSITE" id="PS00844">
    <property type="entry name" value="DALA_DALA_LIGASE_2"/>
    <property type="match status" value="1"/>
</dbReference>
<dbReference type="FunFam" id="3.30.1490.20:FF:000007">
    <property type="entry name" value="D-alanine--D-alanine ligase"/>
    <property type="match status" value="1"/>
</dbReference>
<sequence length="396" mass="44601">MEGVFYYEKRIGVVFGGRSVEHEVSVITGMQVVENLDKSKYEVVPIFIDKEGRWLTGDELFKFENFKNDNLKSLKEVILTSKCNDRKLYSHPDNIGFFGKKQTIEIDAVFVALHGTYGEDGTIQGLFETLNIPYTSGGVLASSVGMDKILMKDVYKSYGLPIVNYTWFFRKKWNDDKEGVLKEVEEKLTYPLFVKPANLGSSVGISKAKDKKSLEEAIEVAIRYDRKIIIEEGVENPRELNCAVIGYDDNVKASLCEEPLGWTDLLTYEDKYVHSNSKGAKGGGRNIPADISEEKAKEIQETAKKAFMAIDCKGTARIDFLMDKDENIYVNEINTQPGSIGYYLWDAMGISFGQLLDQLIEIAIVVQKDKNESMYSYDVDLFDKVQLGGGSKTSKI</sequence>
<dbReference type="HOGENOM" id="CLU_039268_0_1_9"/>
<accession>K0AY17</accession>
<evidence type="ECO:0000256" key="20">
    <source>
        <dbReference type="ARBA" id="ARBA00076288"/>
    </source>
</evidence>
<keyword evidence="11 26" id="KW-0067">ATP-binding</keyword>
<dbReference type="KEGG" id="cad:Curi_c10950"/>
<feature type="active site" evidence="23">
    <location>
        <position position="339"/>
    </location>
</feature>
<evidence type="ECO:0000256" key="14">
    <source>
        <dbReference type="ARBA" id="ARBA00022984"/>
    </source>
</evidence>
<evidence type="ECO:0000256" key="4">
    <source>
        <dbReference type="ARBA" id="ARBA00004752"/>
    </source>
</evidence>
<evidence type="ECO:0000256" key="25">
    <source>
        <dbReference type="PIRSR" id="PIRSR039102-3"/>
    </source>
</evidence>
<dbReference type="OrthoDB" id="9813261at2"/>
<dbReference type="AlphaFoldDB" id="K0AY17"/>
<dbReference type="EMBL" id="CP003326">
    <property type="protein sequence ID" value="AFS78109.1"/>
    <property type="molecule type" value="Genomic_DNA"/>
</dbReference>
<keyword evidence="29" id="KW-1185">Reference proteome</keyword>
<dbReference type="Gene3D" id="3.40.50.20">
    <property type="match status" value="1"/>
</dbReference>
<dbReference type="Gene3D" id="3.30.1490.20">
    <property type="entry name" value="ATP-grasp fold, A domain"/>
    <property type="match status" value="1"/>
</dbReference>
<dbReference type="Pfam" id="PF07478">
    <property type="entry name" value="Dala_Dala_lig_C"/>
    <property type="match status" value="1"/>
</dbReference>
<feature type="binding site" evidence="25">
    <location>
        <position position="319"/>
    </location>
    <ligand>
        <name>Mg(2+)</name>
        <dbReference type="ChEBI" id="CHEBI:18420"/>
        <label>1</label>
    </ligand>
</feature>
<evidence type="ECO:0000256" key="3">
    <source>
        <dbReference type="ARBA" id="ARBA00004496"/>
    </source>
</evidence>
<feature type="binding site" evidence="25">
    <location>
        <position position="332"/>
    </location>
    <ligand>
        <name>Mg(2+)</name>
        <dbReference type="ChEBI" id="CHEBI:18420"/>
        <label>2</label>
    </ligand>
</feature>
<dbReference type="GO" id="GO:0005829">
    <property type="term" value="C:cytosol"/>
    <property type="evidence" value="ECO:0007669"/>
    <property type="project" value="TreeGrafter"/>
</dbReference>
<evidence type="ECO:0000256" key="13">
    <source>
        <dbReference type="ARBA" id="ARBA00022960"/>
    </source>
</evidence>
<evidence type="ECO:0000256" key="5">
    <source>
        <dbReference type="ARBA" id="ARBA00010871"/>
    </source>
</evidence>
<dbReference type="GO" id="GO:0005524">
    <property type="term" value="F:ATP binding"/>
    <property type="evidence" value="ECO:0007669"/>
    <property type="project" value="UniProtKB-UniRule"/>
</dbReference>
<comment type="function">
    <text evidence="2 22">Cell wall formation.</text>
</comment>
<keyword evidence="9 25" id="KW-0479">Metal-binding</keyword>
<comment type="pathway">
    <text evidence="4 22">Cell wall biogenesis; peptidoglycan biosynthesis.</text>
</comment>
<evidence type="ECO:0000256" key="2">
    <source>
        <dbReference type="ARBA" id="ARBA00003921"/>
    </source>
</evidence>
<keyword evidence="14 22" id="KW-0573">Peptidoglycan synthesis</keyword>
<name>K0AY17_GOTA9</name>
<reference evidence="28 29" key="1">
    <citation type="journal article" date="2012" name="PLoS ONE">
        <title>The purine-utilizing bacterium Clostridium acidurici 9a: a genome-guided metabolic reconsideration.</title>
        <authorList>
            <person name="Hartwich K."/>
            <person name="Poehlein A."/>
            <person name="Daniel R."/>
        </authorList>
    </citation>
    <scope>NUCLEOTIDE SEQUENCE [LARGE SCALE GENOMIC DNA]</scope>
    <source>
        <strain evidence="29">ATCC 7906 / DSM 604 / BCRC 14475 / CIP 104303 / KCTC 5404 / NCIMB 10678 / 9a</strain>
    </source>
</reference>
<dbReference type="PROSITE" id="PS50975">
    <property type="entry name" value="ATP_GRASP"/>
    <property type="match status" value="1"/>
</dbReference>
<keyword evidence="15 25" id="KW-0464">Manganese</keyword>
<evidence type="ECO:0000256" key="17">
    <source>
        <dbReference type="ARBA" id="ARBA00047614"/>
    </source>
</evidence>
<keyword evidence="10 24" id="KW-0547">Nucleotide-binding</keyword>
<dbReference type="InterPro" id="IPR000291">
    <property type="entry name" value="D-Ala_lig_Van_CS"/>
</dbReference>
<dbReference type="Proteomes" id="UP000006094">
    <property type="component" value="Chromosome"/>
</dbReference>
<keyword evidence="7 22" id="KW-0963">Cytoplasm</keyword>
<proteinExistence type="inferred from homology"/>
<feature type="binding site" evidence="25">
    <location>
        <position position="334"/>
    </location>
    <ligand>
        <name>Mg(2+)</name>
        <dbReference type="ChEBI" id="CHEBI:18420"/>
        <label>2</label>
    </ligand>
</feature>
<dbReference type="InterPro" id="IPR005905">
    <property type="entry name" value="D_ala_D_ala"/>
</dbReference>
<dbReference type="PANTHER" id="PTHR23132:SF25">
    <property type="entry name" value="D-ALANINE--D-ALANINE LIGASE A"/>
    <property type="match status" value="1"/>
</dbReference>
<dbReference type="InterPro" id="IPR016185">
    <property type="entry name" value="PreATP-grasp_dom_sf"/>
</dbReference>
<dbReference type="PROSITE" id="PS00843">
    <property type="entry name" value="DALA_DALA_LIGASE_1"/>
    <property type="match status" value="1"/>
</dbReference>
<evidence type="ECO:0000313" key="28">
    <source>
        <dbReference type="EMBL" id="AFS78109.1"/>
    </source>
</evidence>
<evidence type="ECO:0000256" key="12">
    <source>
        <dbReference type="ARBA" id="ARBA00022842"/>
    </source>
</evidence>
<evidence type="ECO:0000256" key="18">
    <source>
        <dbReference type="ARBA" id="ARBA00060592"/>
    </source>
</evidence>
<dbReference type="EC" id="6.3.2.4" evidence="6 22"/>
<dbReference type="RefSeq" id="WP_014967246.1">
    <property type="nucleotide sequence ID" value="NC_018664.1"/>
</dbReference>
<dbReference type="PIRSF" id="PIRSF039102">
    <property type="entry name" value="Ddl/VanB"/>
    <property type="match status" value="1"/>
</dbReference>
<comment type="catalytic activity">
    <reaction evidence="17 22">
        <text>2 D-alanine + ATP = D-alanyl-D-alanine + ADP + phosphate + H(+)</text>
        <dbReference type="Rhea" id="RHEA:11224"/>
        <dbReference type="ChEBI" id="CHEBI:15378"/>
        <dbReference type="ChEBI" id="CHEBI:30616"/>
        <dbReference type="ChEBI" id="CHEBI:43474"/>
        <dbReference type="ChEBI" id="CHEBI:57416"/>
        <dbReference type="ChEBI" id="CHEBI:57822"/>
        <dbReference type="ChEBI" id="CHEBI:456216"/>
        <dbReference type="EC" id="6.3.2.4"/>
    </reaction>
</comment>
<comment type="cofactor">
    <cofactor evidence="1">
        <name>Mn(2+)</name>
        <dbReference type="ChEBI" id="CHEBI:29035"/>
    </cofactor>
</comment>
<comment type="similarity">
    <text evidence="5 22">Belongs to the D-alanine--D-alanine ligase family.</text>
</comment>
<feature type="binding site" evidence="24">
    <location>
        <begin position="331"/>
        <end position="332"/>
    </location>
    <ligand>
        <name>ATP</name>
        <dbReference type="ChEBI" id="CHEBI:30616"/>
    </ligand>
</feature>
<dbReference type="GO" id="GO:0008360">
    <property type="term" value="P:regulation of cell shape"/>
    <property type="evidence" value="ECO:0007669"/>
    <property type="project" value="UniProtKB-KW"/>
</dbReference>
<dbReference type="GO" id="GO:0046872">
    <property type="term" value="F:metal ion binding"/>
    <property type="evidence" value="ECO:0007669"/>
    <property type="project" value="UniProtKB-KW"/>
</dbReference>
<evidence type="ECO:0000313" key="29">
    <source>
        <dbReference type="Proteomes" id="UP000006094"/>
    </source>
</evidence>
<evidence type="ECO:0000256" key="9">
    <source>
        <dbReference type="ARBA" id="ARBA00022723"/>
    </source>
</evidence>
<dbReference type="InterPro" id="IPR011761">
    <property type="entry name" value="ATP-grasp"/>
</dbReference>
<dbReference type="NCBIfam" id="TIGR01205">
    <property type="entry name" value="D_ala_D_alaTIGR"/>
    <property type="match status" value="1"/>
</dbReference>
<feature type="domain" description="ATP-grasp" evidence="27">
    <location>
        <begin position="152"/>
        <end position="361"/>
    </location>
</feature>
<feature type="binding site" evidence="24">
    <location>
        <position position="148"/>
    </location>
    <ligand>
        <name>ATP</name>
        <dbReference type="ChEBI" id="CHEBI:30616"/>
    </ligand>
</feature>
<dbReference type="UniPathway" id="UPA00219"/>
<feature type="binding site" evidence="25">
    <location>
        <position position="332"/>
    </location>
    <ligand>
        <name>Mg(2+)</name>
        <dbReference type="ChEBI" id="CHEBI:18420"/>
        <label>1</label>
    </ligand>
</feature>
<dbReference type="Gene3D" id="3.30.470.20">
    <property type="entry name" value="ATP-grasp fold, B domain"/>
    <property type="match status" value="1"/>
</dbReference>
<feature type="active site" evidence="23">
    <location>
        <position position="201"/>
    </location>
</feature>
<keyword evidence="16 22" id="KW-0961">Cell wall biogenesis/degradation</keyword>
<dbReference type="NCBIfam" id="NF002528">
    <property type="entry name" value="PRK01966.1-4"/>
    <property type="match status" value="1"/>
</dbReference>
<evidence type="ECO:0000256" key="1">
    <source>
        <dbReference type="ARBA" id="ARBA00001936"/>
    </source>
</evidence>
<dbReference type="GO" id="GO:0071555">
    <property type="term" value="P:cell wall organization"/>
    <property type="evidence" value="ECO:0007669"/>
    <property type="project" value="UniProtKB-KW"/>
</dbReference>
<evidence type="ECO:0000256" key="8">
    <source>
        <dbReference type="ARBA" id="ARBA00022598"/>
    </source>
</evidence>
<dbReference type="InterPro" id="IPR011127">
    <property type="entry name" value="Dala_Dala_lig_N"/>
</dbReference>
<keyword evidence="12 25" id="KW-0460">Magnesium</keyword>
<evidence type="ECO:0000256" key="7">
    <source>
        <dbReference type="ARBA" id="ARBA00022490"/>
    </source>
</evidence>
<evidence type="ECO:0000256" key="26">
    <source>
        <dbReference type="PROSITE-ProRule" id="PRU00409"/>
    </source>
</evidence>
<dbReference type="GO" id="GO:0009252">
    <property type="term" value="P:peptidoglycan biosynthetic process"/>
    <property type="evidence" value="ECO:0007669"/>
    <property type="project" value="UniProtKB-UniRule"/>
</dbReference>
<evidence type="ECO:0000256" key="16">
    <source>
        <dbReference type="ARBA" id="ARBA00023316"/>
    </source>
</evidence>
<feature type="binding site" evidence="24">
    <location>
        <begin position="231"/>
        <end position="239"/>
    </location>
    <ligand>
        <name>ATP</name>
        <dbReference type="ChEBI" id="CHEBI:30616"/>
    </ligand>
</feature>
<comment type="pathway">
    <text evidence="18">Glycan biosynthesis.</text>
</comment>
<evidence type="ECO:0000256" key="19">
    <source>
        <dbReference type="ARBA" id="ARBA00068427"/>
    </source>
</evidence>
<evidence type="ECO:0000256" key="10">
    <source>
        <dbReference type="ARBA" id="ARBA00022741"/>
    </source>
</evidence>
<dbReference type="SUPFAM" id="SSF56059">
    <property type="entry name" value="Glutathione synthetase ATP-binding domain-like"/>
    <property type="match status" value="1"/>
</dbReference>
<feature type="binding site" evidence="24">
    <location>
        <begin position="201"/>
        <end position="202"/>
    </location>
    <ligand>
        <name>ATP</name>
        <dbReference type="ChEBI" id="CHEBI:30616"/>
    </ligand>
</feature>
<feature type="binding site" evidence="24">
    <location>
        <begin position="193"/>
        <end position="195"/>
    </location>
    <ligand>
        <name>ATP</name>
        <dbReference type="ChEBI" id="CHEBI:30616"/>
    </ligand>
</feature>
<dbReference type="Pfam" id="PF01820">
    <property type="entry name" value="Dala_Dala_lig_N"/>
    <property type="match status" value="1"/>
</dbReference>